<dbReference type="PANTHER" id="PTHR31157:SF1">
    <property type="entry name" value="SCP DOMAIN-CONTAINING PROTEIN"/>
    <property type="match status" value="1"/>
</dbReference>
<gene>
    <name evidence="4" type="ORF">BKD30_08450</name>
</gene>
<dbReference type="PANTHER" id="PTHR31157">
    <property type="entry name" value="SCP DOMAIN-CONTAINING PROTEIN"/>
    <property type="match status" value="1"/>
</dbReference>
<feature type="domain" description="SCP" evidence="3">
    <location>
        <begin position="86"/>
        <end position="187"/>
    </location>
</feature>
<sequence length="838" mass="88684">MNRSHPKTVRVLLAAVLSLALSAGSISTAVAAPAITGSTRAGAATFSSTTSPATAAKTTGTTSPAAAPAITGPSAAYRAQVTDIFNGINTYRASKDLPKLKLGAAAGAVAQDGVIAASKMTIPDHNATFGTDPRVAGQIDGGAENLAGWQTTSGQDAVNGWIGSPDHESTMVYPDYNVIGIGYVTANPAFESLAMADFYTYKNLPTNVFDSPDEYFAYLAKPELAAGTATITGKPQQRLALTAATTGFTTPGTALAYQWYRNLNPIPGATGPTYTLGDADSQQYIQLRVTATAPGYRPFDVTVNGPQVWSGKPSATGWSIINGIARAGETLEASVVQWVPTETDVTYQWLRDGKPVAGATGTSYALTTADVGHVINVRQTGTYFDLSTTYLSSDSARVADPVEVSRSAEPSITGTLKVGVPVRVNPGTWEAGTSLSYQWLDNYLNPIPGATAATYTPTPDKALGTLAARVTATKPERMPVTVTTYSTDTVAPATLAWTTRAPSISGSLAGPATLTADPGAWPGGTRIQYQWYRDNAKIPGATGKTYVTRETDRGRRFQVEVTVTDGYSTLTKRSATTAPVAPLPAPKPKPTPAPAPKPVPAPYRPTLARGEVIAVGPDGTLWDYHANVGGRTKVGTGWQPAVKVYNTDWTGDGISDIVAQWNNGDIRLYTGLRSGGFSMRIIGRGWKPMEIALGTWTRGAKRPEIIARSNTTGILYRYGNPTGGMIQSARPIGAGWKGYTFVVSDWGNDGTPDLLARNARGQLLLYRTNGAGAFLNQWRPVIGNGWNGYTFYPHQLYGTNVIVGVDAWGGNWAYRLRTGGGFIPRTWIGAGWRPYKVG</sequence>
<dbReference type="Gene3D" id="3.40.33.10">
    <property type="entry name" value="CAP"/>
    <property type="match status" value="1"/>
</dbReference>
<accession>A0A1R1LAA3</accession>
<dbReference type="Pfam" id="PF00188">
    <property type="entry name" value="CAP"/>
    <property type="match status" value="1"/>
</dbReference>
<keyword evidence="2" id="KW-0732">Signal</keyword>
<feature type="region of interest" description="Disordered" evidence="1">
    <location>
        <begin position="41"/>
        <end position="67"/>
    </location>
</feature>
<proteinExistence type="predicted"/>
<dbReference type="InterPro" id="IPR035940">
    <property type="entry name" value="CAP_sf"/>
</dbReference>
<dbReference type="Proteomes" id="UP000187085">
    <property type="component" value="Unassembled WGS sequence"/>
</dbReference>
<name>A0A1R1LAA3_9MICC</name>
<organism evidence="4 5">
    <name type="scientific">Tersicoccus phoenicis</name>
    <dbReference type="NCBI Taxonomy" id="554083"/>
    <lineage>
        <taxon>Bacteria</taxon>
        <taxon>Bacillati</taxon>
        <taxon>Actinomycetota</taxon>
        <taxon>Actinomycetes</taxon>
        <taxon>Micrococcales</taxon>
        <taxon>Micrococcaceae</taxon>
        <taxon>Tersicoccus</taxon>
    </lineage>
</organism>
<dbReference type="OrthoDB" id="9790784at2"/>
<feature type="region of interest" description="Disordered" evidence="1">
    <location>
        <begin position="570"/>
        <end position="598"/>
    </location>
</feature>
<evidence type="ECO:0000313" key="4">
    <source>
        <dbReference type="EMBL" id="OMH24475.1"/>
    </source>
</evidence>
<reference evidence="4 5" key="1">
    <citation type="submission" date="2016-12" db="EMBL/GenBank/DDBJ databases">
        <title>Draft genome of Tersicoccus phoenicis 1P05MA.</title>
        <authorList>
            <person name="Nakajima Y."/>
            <person name="Yoshizawa S."/>
            <person name="Nakamura K."/>
            <person name="Ogura Y."/>
            <person name="Hayashi T."/>
            <person name="Kogure K."/>
        </authorList>
    </citation>
    <scope>NUCLEOTIDE SEQUENCE [LARGE SCALE GENOMIC DNA]</scope>
    <source>
        <strain evidence="4 5">1p05MA</strain>
    </source>
</reference>
<comment type="caution">
    <text evidence="4">The sequence shown here is derived from an EMBL/GenBank/DDBJ whole genome shotgun (WGS) entry which is preliminary data.</text>
</comment>
<evidence type="ECO:0000313" key="5">
    <source>
        <dbReference type="Proteomes" id="UP000187085"/>
    </source>
</evidence>
<dbReference type="RefSeq" id="WP_076703965.1">
    <property type="nucleotide sequence ID" value="NZ_MRDE01000055.1"/>
</dbReference>
<dbReference type="InterPro" id="IPR014044">
    <property type="entry name" value="CAP_dom"/>
</dbReference>
<protein>
    <recommendedName>
        <fullName evidence="3">SCP domain-containing protein</fullName>
    </recommendedName>
</protein>
<dbReference type="CDD" id="cd05379">
    <property type="entry name" value="CAP_bacterial"/>
    <property type="match status" value="1"/>
</dbReference>
<feature type="chain" id="PRO_5012909864" description="SCP domain-containing protein" evidence="2">
    <location>
        <begin position="32"/>
        <end position="838"/>
    </location>
</feature>
<dbReference type="SUPFAM" id="SSF55797">
    <property type="entry name" value="PR-1-like"/>
    <property type="match status" value="1"/>
</dbReference>
<evidence type="ECO:0000256" key="1">
    <source>
        <dbReference type="SAM" id="MobiDB-lite"/>
    </source>
</evidence>
<keyword evidence="5" id="KW-1185">Reference proteome</keyword>
<evidence type="ECO:0000259" key="3">
    <source>
        <dbReference type="Pfam" id="PF00188"/>
    </source>
</evidence>
<feature type="compositionally biased region" description="Pro residues" evidence="1">
    <location>
        <begin position="581"/>
        <end position="598"/>
    </location>
</feature>
<dbReference type="AlphaFoldDB" id="A0A1R1LAA3"/>
<dbReference type="InterPro" id="IPR028994">
    <property type="entry name" value="Integrin_alpha_N"/>
</dbReference>
<feature type="signal peptide" evidence="2">
    <location>
        <begin position="1"/>
        <end position="31"/>
    </location>
</feature>
<dbReference type="Gene3D" id="2.60.40.2700">
    <property type="match status" value="4"/>
</dbReference>
<dbReference type="STRING" id="554083.BKD30_08450"/>
<evidence type="ECO:0000256" key="2">
    <source>
        <dbReference type="SAM" id="SignalP"/>
    </source>
</evidence>
<dbReference type="EMBL" id="MRDE01000055">
    <property type="protein sequence ID" value="OMH24475.1"/>
    <property type="molecule type" value="Genomic_DNA"/>
</dbReference>
<dbReference type="SUPFAM" id="SSF69318">
    <property type="entry name" value="Integrin alpha N-terminal domain"/>
    <property type="match status" value="1"/>
</dbReference>